<protein>
    <submittedName>
        <fullName evidence="1">Nitroimidazol reductase NimA-like FMN-containing flavoprotein (Pyridoxamine 5'-phosphate oxidase superfamily)</fullName>
    </submittedName>
</protein>
<keyword evidence="2" id="KW-1185">Reference proteome</keyword>
<organism evidence="1 2">
    <name type="scientific">Endozoicomonas lisbonensis</name>
    <dbReference type="NCBI Taxonomy" id="3120522"/>
    <lineage>
        <taxon>Bacteria</taxon>
        <taxon>Pseudomonadati</taxon>
        <taxon>Pseudomonadota</taxon>
        <taxon>Gammaproteobacteria</taxon>
        <taxon>Oceanospirillales</taxon>
        <taxon>Endozoicomonadaceae</taxon>
        <taxon>Endozoicomonas</taxon>
    </lineage>
</organism>
<dbReference type="InterPro" id="IPR024747">
    <property type="entry name" value="Pyridox_Oxase-rel"/>
</dbReference>
<dbReference type="PANTHER" id="PTHR34071:SF2">
    <property type="entry name" value="FLAVIN-NUCLEOTIDE-BINDING PROTEIN"/>
    <property type="match status" value="1"/>
</dbReference>
<evidence type="ECO:0000313" key="2">
    <source>
        <dbReference type="Proteomes" id="UP001549366"/>
    </source>
</evidence>
<comment type="caution">
    <text evidence="1">The sequence shown here is derived from an EMBL/GenBank/DDBJ whole genome shotgun (WGS) entry which is preliminary data.</text>
</comment>
<gene>
    <name evidence="1" type="ORF">V5J35_002971</name>
</gene>
<accession>A0ABV2SJ45</accession>
<dbReference type="PANTHER" id="PTHR34071">
    <property type="entry name" value="5-NITROIMIDAZOLE ANTIBIOTICS RESISTANCE PROTEIN, NIMA-FAMILY-RELATED PROTEIN-RELATED"/>
    <property type="match status" value="1"/>
</dbReference>
<dbReference type="Pfam" id="PF12900">
    <property type="entry name" value="Pyridox_ox_2"/>
    <property type="match status" value="1"/>
</dbReference>
<dbReference type="Gene3D" id="2.30.110.10">
    <property type="entry name" value="Electron Transport, Fmn-binding Protein, Chain A"/>
    <property type="match status" value="1"/>
</dbReference>
<dbReference type="InterPro" id="IPR012349">
    <property type="entry name" value="Split_barrel_FMN-bd"/>
</dbReference>
<name>A0ABV2SJ45_9GAMM</name>
<proteinExistence type="predicted"/>
<dbReference type="EMBL" id="JBEWTB010000002">
    <property type="protein sequence ID" value="MET4757779.1"/>
    <property type="molecule type" value="Genomic_DNA"/>
</dbReference>
<dbReference type="SUPFAM" id="SSF50475">
    <property type="entry name" value="FMN-binding split barrel"/>
    <property type="match status" value="1"/>
</dbReference>
<sequence length="222" mass="24998">MKALAETDKTKLKRGSKRACFDREQLYAIFDEAHVVHVGFVVDEQPYVIPTLGWRMGNQLYIHGSNGSRMIRALCSGVECCVSATLLDGMVLSKSAFHHSANYRSAVVFGRFREVKEVDYIESSLYCLLEHIAPGRWEEVRPPSEQELKATTILAIELEEASVKIRTGPAEEAPGDEALPVWSGEMRIRQQVSEMVADRNAEAFRTPDYSDAWGTRWEVKSS</sequence>
<reference evidence="1 2" key="1">
    <citation type="submission" date="2024-06" db="EMBL/GenBank/DDBJ databases">
        <title>Genomic Encyclopedia of Type Strains, Phase V (KMG-V): Genome sequencing to study the core and pangenomes of soil and plant-associated prokaryotes.</title>
        <authorList>
            <person name="Whitman W."/>
        </authorList>
    </citation>
    <scope>NUCLEOTIDE SEQUENCE [LARGE SCALE GENOMIC DNA]</scope>
    <source>
        <strain evidence="1 2">NE40</strain>
    </source>
</reference>
<evidence type="ECO:0000313" key="1">
    <source>
        <dbReference type="EMBL" id="MET4757779.1"/>
    </source>
</evidence>
<dbReference type="RefSeq" id="WP_354007908.1">
    <property type="nucleotide sequence ID" value="NZ_JBEWTA010000001.1"/>
</dbReference>
<dbReference type="Proteomes" id="UP001549366">
    <property type="component" value="Unassembled WGS sequence"/>
</dbReference>